<dbReference type="PROSITE" id="PS51257">
    <property type="entry name" value="PROKAR_LIPOPROTEIN"/>
    <property type="match status" value="1"/>
</dbReference>
<protein>
    <recommendedName>
        <fullName evidence="1">DUF306 domain-containing protein</fullName>
    </recommendedName>
</protein>
<dbReference type="Pfam" id="PF03724">
    <property type="entry name" value="META"/>
    <property type="match status" value="1"/>
</dbReference>
<dbReference type="Proteomes" id="UP000216339">
    <property type="component" value="Unassembled WGS sequence"/>
</dbReference>
<dbReference type="OrthoDB" id="9809132at2"/>
<dbReference type="EMBL" id="MQWD01000001">
    <property type="protein sequence ID" value="PAP77384.1"/>
    <property type="molecule type" value="Genomic_DNA"/>
</dbReference>
<accession>A0A271J2W2</accession>
<evidence type="ECO:0000313" key="2">
    <source>
        <dbReference type="EMBL" id="PAP77384.1"/>
    </source>
</evidence>
<keyword evidence="3" id="KW-1185">Reference proteome</keyword>
<evidence type="ECO:0000313" key="3">
    <source>
        <dbReference type="Proteomes" id="UP000216339"/>
    </source>
</evidence>
<name>A0A271J2W2_9BACT</name>
<dbReference type="AlphaFoldDB" id="A0A271J2W2"/>
<comment type="caution">
    <text evidence="2">The sequence shown here is derived from an EMBL/GenBank/DDBJ whole genome shotgun (WGS) entry which is preliminary data.</text>
</comment>
<dbReference type="InterPro" id="IPR038670">
    <property type="entry name" value="HslJ-like_sf"/>
</dbReference>
<dbReference type="InterPro" id="IPR005184">
    <property type="entry name" value="DUF306_Meta_HslJ"/>
</dbReference>
<evidence type="ECO:0000259" key="1">
    <source>
        <dbReference type="Pfam" id="PF03724"/>
    </source>
</evidence>
<proteinExistence type="predicted"/>
<feature type="domain" description="DUF306" evidence="1">
    <location>
        <begin position="53"/>
        <end position="144"/>
    </location>
</feature>
<sequence length="151" mass="15833">MRRLPVLLALAVLVGCDTFGPDDALPRPGAVSTEVAALRAVDRWVAVAAVSDGATVRFPDSLFTATFSNDGNVSGRTSANRYGGDYEAGDDGSLAIGSLATTLIGEYEERARLSIILLSELQQADRFEVADSTLIVRSADGDGVRFRAGAP</sequence>
<organism evidence="2 3">
    <name type="scientific">Rubrivirga marina</name>
    <dbReference type="NCBI Taxonomy" id="1196024"/>
    <lineage>
        <taxon>Bacteria</taxon>
        <taxon>Pseudomonadati</taxon>
        <taxon>Rhodothermota</taxon>
        <taxon>Rhodothermia</taxon>
        <taxon>Rhodothermales</taxon>
        <taxon>Rubricoccaceae</taxon>
        <taxon>Rubrivirga</taxon>
    </lineage>
</organism>
<dbReference type="RefSeq" id="WP_095511052.1">
    <property type="nucleotide sequence ID" value="NZ_MQWD01000001.1"/>
</dbReference>
<gene>
    <name evidence="2" type="ORF">BSZ37_13535</name>
</gene>
<dbReference type="Gene3D" id="2.40.128.270">
    <property type="match status" value="1"/>
</dbReference>
<reference evidence="2 3" key="1">
    <citation type="submission" date="2016-11" db="EMBL/GenBank/DDBJ databases">
        <title>Study of marine rhodopsin-containing bacteria.</title>
        <authorList>
            <person name="Yoshizawa S."/>
            <person name="Kumagai Y."/>
            <person name="Kogure K."/>
        </authorList>
    </citation>
    <scope>NUCLEOTIDE SEQUENCE [LARGE SCALE GENOMIC DNA]</scope>
    <source>
        <strain evidence="2 3">SAORIC-28</strain>
    </source>
</reference>